<keyword evidence="1" id="KW-0175">Coiled coil</keyword>
<reference evidence="2 3" key="1">
    <citation type="submission" date="2018-08" db="EMBL/GenBank/DDBJ databases">
        <title>A genome reference for cultivated species of the human gut microbiota.</title>
        <authorList>
            <person name="Zou Y."/>
            <person name="Xue W."/>
            <person name="Luo G."/>
        </authorList>
    </citation>
    <scope>NUCLEOTIDE SEQUENCE [LARGE SCALE GENOMIC DNA]</scope>
    <source>
        <strain evidence="2 3">AF27-12</strain>
    </source>
</reference>
<evidence type="ECO:0000313" key="3">
    <source>
        <dbReference type="Proteomes" id="UP000286147"/>
    </source>
</evidence>
<dbReference type="Proteomes" id="UP000286147">
    <property type="component" value="Unassembled WGS sequence"/>
</dbReference>
<name>A0A412CDJ3_9FIRM</name>
<dbReference type="RefSeq" id="WP_118036096.1">
    <property type="nucleotide sequence ID" value="NZ_QRTP01000018.1"/>
</dbReference>
<dbReference type="EMBL" id="QRTP01000018">
    <property type="protein sequence ID" value="RGQ81788.1"/>
    <property type="molecule type" value="Genomic_DNA"/>
</dbReference>
<proteinExistence type="predicted"/>
<dbReference type="AlphaFoldDB" id="A0A412CDJ3"/>
<sequence length="204" mass="24691">MIYNDILKSLEKYKQIQEIEQKPDSSISKEQFSFIKHQLDLLNDKIDKIQQENTSFKKLLQNQEEILRLLIANHLLTDINKKINETLDYKDNVLPKTNYYNGDMNTPEIYRTKYQCFYLELNTIKKYFQNGVNKIGFFEVYIKEVSQTNYKHTIYRYKRNLNIYKDNTSQYHIIYNNRELNNTNNNANQPEYNAGLYLIDYYKL</sequence>
<comment type="caution">
    <text evidence="2">The sequence shown here is derived from an EMBL/GenBank/DDBJ whole genome shotgun (WGS) entry which is preliminary data.</text>
</comment>
<feature type="coiled-coil region" evidence="1">
    <location>
        <begin position="32"/>
        <end position="66"/>
    </location>
</feature>
<gene>
    <name evidence="2" type="ORF">DWY77_07745</name>
</gene>
<protein>
    <submittedName>
        <fullName evidence="2">Uncharacterized protein</fullName>
    </submittedName>
</protein>
<evidence type="ECO:0000313" key="2">
    <source>
        <dbReference type="EMBL" id="RGQ81788.1"/>
    </source>
</evidence>
<evidence type="ECO:0000256" key="1">
    <source>
        <dbReference type="SAM" id="Coils"/>
    </source>
</evidence>
<accession>A0A412CDJ3</accession>
<organism evidence="2 3">
    <name type="scientific">Megamonas rupellensis</name>
    <dbReference type="NCBI Taxonomy" id="491921"/>
    <lineage>
        <taxon>Bacteria</taxon>
        <taxon>Bacillati</taxon>
        <taxon>Bacillota</taxon>
        <taxon>Negativicutes</taxon>
        <taxon>Selenomonadales</taxon>
        <taxon>Selenomonadaceae</taxon>
        <taxon>Megamonas</taxon>
    </lineage>
</organism>